<gene>
    <name evidence="3" type="ORF">COW36_22240</name>
</gene>
<feature type="compositionally biased region" description="Polar residues" evidence="1">
    <location>
        <begin position="267"/>
        <end position="277"/>
    </location>
</feature>
<feature type="transmembrane region" description="Helical" evidence="2">
    <location>
        <begin position="41"/>
        <end position="58"/>
    </location>
</feature>
<accession>A0A2M7FYD0</accession>
<evidence type="ECO:0000313" key="4">
    <source>
        <dbReference type="Proteomes" id="UP000231019"/>
    </source>
</evidence>
<feature type="transmembrane region" description="Helical" evidence="2">
    <location>
        <begin position="126"/>
        <end position="147"/>
    </location>
</feature>
<protein>
    <recommendedName>
        <fullName evidence="5">DUF1449 domain-containing protein</fullName>
    </recommendedName>
</protein>
<evidence type="ECO:0000313" key="3">
    <source>
        <dbReference type="EMBL" id="PIW14335.1"/>
    </source>
</evidence>
<feature type="region of interest" description="Disordered" evidence="1">
    <location>
        <begin position="265"/>
        <end position="286"/>
    </location>
</feature>
<keyword evidence="2" id="KW-0472">Membrane</keyword>
<feature type="transmembrane region" description="Helical" evidence="2">
    <location>
        <begin position="93"/>
        <end position="114"/>
    </location>
</feature>
<evidence type="ECO:0008006" key="5">
    <source>
        <dbReference type="Google" id="ProtNLM"/>
    </source>
</evidence>
<comment type="caution">
    <text evidence="3">The sequence shown here is derived from an EMBL/GenBank/DDBJ whole genome shotgun (WGS) entry which is preliminary data.</text>
</comment>
<dbReference type="AlphaFoldDB" id="A0A2M7FYD0"/>
<sequence length="286" mass="31312">MSLFCCLNLDSGSDRVMIGSLLESFGGVVQMYLFHLSNLPFALIMAASFFFLALQGLGGEQGSDHELEHGGDTEATEGELENPWLGFINLGKLPLSILMILLFFFWGASGLLLNTALSMQLQAHSVWVLLLSLGMGLATSAFLTRFFSGVFARFFVESSAATTPDDLVGCVGTVISGQVPPSGGAGSGRAHIYTTHGTLLQIACLTHPGCQNPQKQETVFVTGYDPVTRNYTVLRHESEDFFHYLGAPERTETLRSRLEQSRKYQVLSHSENEQNLSDENERGNFE</sequence>
<dbReference type="Proteomes" id="UP000231019">
    <property type="component" value="Unassembled WGS sequence"/>
</dbReference>
<organism evidence="3 4">
    <name type="scientific">bacterium (Candidatus Blackallbacteria) CG17_big_fil_post_rev_8_21_14_2_50_48_46</name>
    <dbReference type="NCBI Taxonomy" id="2014261"/>
    <lineage>
        <taxon>Bacteria</taxon>
        <taxon>Candidatus Blackallbacteria</taxon>
    </lineage>
</organism>
<evidence type="ECO:0000256" key="1">
    <source>
        <dbReference type="SAM" id="MobiDB-lite"/>
    </source>
</evidence>
<proteinExistence type="predicted"/>
<name>A0A2M7FYD0_9BACT</name>
<dbReference type="EMBL" id="PFFQ01000061">
    <property type="protein sequence ID" value="PIW14335.1"/>
    <property type="molecule type" value="Genomic_DNA"/>
</dbReference>
<evidence type="ECO:0000256" key="2">
    <source>
        <dbReference type="SAM" id="Phobius"/>
    </source>
</evidence>
<keyword evidence="2" id="KW-0812">Transmembrane</keyword>
<reference evidence="3 4" key="1">
    <citation type="submission" date="2017-09" db="EMBL/GenBank/DDBJ databases">
        <title>Depth-based differentiation of microbial function through sediment-hosted aquifers and enrichment of novel symbionts in the deep terrestrial subsurface.</title>
        <authorList>
            <person name="Probst A.J."/>
            <person name="Ladd B."/>
            <person name="Jarett J.K."/>
            <person name="Geller-Mcgrath D.E."/>
            <person name="Sieber C.M."/>
            <person name="Emerson J.B."/>
            <person name="Anantharaman K."/>
            <person name="Thomas B.C."/>
            <person name="Malmstrom R."/>
            <person name="Stieglmeier M."/>
            <person name="Klingl A."/>
            <person name="Woyke T."/>
            <person name="Ryan C.M."/>
            <person name="Banfield J.F."/>
        </authorList>
    </citation>
    <scope>NUCLEOTIDE SEQUENCE [LARGE SCALE GENOMIC DNA]</scope>
    <source>
        <strain evidence="3">CG17_big_fil_post_rev_8_21_14_2_50_48_46</strain>
    </source>
</reference>
<keyword evidence="2" id="KW-1133">Transmembrane helix</keyword>